<proteinExistence type="predicted"/>
<evidence type="ECO:0000313" key="2">
    <source>
        <dbReference type="EMBL" id="KAG6424808.1"/>
    </source>
</evidence>
<name>A0A8X8Y2U1_SALSN</name>
<dbReference type="EMBL" id="PNBA02000005">
    <property type="protein sequence ID" value="KAG6424808.1"/>
    <property type="molecule type" value="Genomic_DNA"/>
</dbReference>
<comment type="caution">
    <text evidence="2">The sequence shown here is derived from an EMBL/GenBank/DDBJ whole genome shotgun (WGS) entry which is preliminary data.</text>
</comment>
<keyword evidence="3" id="KW-1185">Reference proteome</keyword>
<evidence type="ECO:0000256" key="1">
    <source>
        <dbReference type="SAM" id="MobiDB-lite"/>
    </source>
</evidence>
<organism evidence="2">
    <name type="scientific">Salvia splendens</name>
    <name type="common">Scarlet sage</name>
    <dbReference type="NCBI Taxonomy" id="180675"/>
    <lineage>
        <taxon>Eukaryota</taxon>
        <taxon>Viridiplantae</taxon>
        <taxon>Streptophyta</taxon>
        <taxon>Embryophyta</taxon>
        <taxon>Tracheophyta</taxon>
        <taxon>Spermatophyta</taxon>
        <taxon>Magnoliopsida</taxon>
        <taxon>eudicotyledons</taxon>
        <taxon>Gunneridae</taxon>
        <taxon>Pentapetalae</taxon>
        <taxon>asterids</taxon>
        <taxon>lamiids</taxon>
        <taxon>Lamiales</taxon>
        <taxon>Lamiaceae</taxon>
        <taxon>Nepetoideae</taxon>
        <taxon>Mentheae</taxon>
        <taxon>Salviinae</taxon>
        <taxon>Salvia</taxon>
        <taxon>Salvia subgen. Calosphace</taxon>
        <taxon>core Calosphace</taxon>
    </lineage>
</organism>
<sequence>MKLIRIGIGIFYCVSCCLIAWKNKDFIPPPESILADPTVPTKSKISYVESEIEELEAVPTLANDLIYRLLTIGIEDTLPVGDEEAANSNQVIEGAGSSEEAANANQLIEGAESSEEAGTINDI</sequence>
<feature type="compositionally biased region" description="Low complexity" evidence="1">
    <location>
        <begin position="94"/>
        <end position="105"/>
    </location>
</feature>
<accession>A0A8X8Y2U1</accession>
<gene>
    <name evidence="2" type="ORF">SASPL_115228</name>
</gene>
<reference evidence="2" key="2">
    <citation type="submission" date="2020-08" db="EMBL/GenBank/DDBJ databases">
        <title>Plant Genome Project.</title>
        <authorList>
            <person name="Zhang R.-G."/>
        </authorList>
    </citation>
    <scope>NUCLEOTIDE SEQUENCE</scope>
    <source>
        <strain evidence="2">Huo1</strain>
        <tissue evidence="2">Leaf</tissue>
    </source>
</reference>
<dbReference type="Proteomes" id="UP000298416">
    <property type="component" value="Unassembled WGS sequence"/>
</dbReference>
<evidence type="ECO:0000313" key="3">
    <source>
        <dbReference type="Proteomes" id="UP000298416"/>
    </source>
</evidence>
<feature type="region of interest" description="Disordered" evidence="1">
    <location>
        <begin position="94"/>
        <end position="123"/>
    </location>
</feature>
<dbReference type="AlphaFoldDB" id="A0A8X8Y2U1"/>
<protein>
    <submittedName>
        <fullName evidence="2">Uncharacterized protein</fullName>
    </submittedName>
</protein>
<reference evidence="2" key="1">
    <citation type="submission" date="2018-01" db="EMBL/GenBank/DDBJ databases">
        <authorList>
            <person name="Mao J.F."/>
        </authorList>
    </citation>
    <scope>NUCLEOTIDE SEQUENCE</scope>
    <source>
        <strain evidence="2">Huo1</strain>
        <tissue evidence="2">Leaf</tissue>
    </source>
</reference>